<evidence type="ECO:0000313" key="11">
    <source>
        <dbReference type="Proteomes" id="UP000054359"/>
    </source>
</evidence>
<keyword evidence="6 9" id="KW-1133">Transmembrane helix</keyword>
<dbReference type="OrthoDB" id="9985088at2759"/>
<keyword evidence="11" id="KW-1185">Reference proteome</keyword>
<dbReference type="PROSITE" id="PS51257">
    <property type="entry name" value="PROKAR_LIPOPROTEIN"/>
    <property type="match status" value="1"/>
</dbReference>
<dbReference type="OMA" id="YLNRVRM"/>
<dbReference type="STRING" id="407821.A0A087UVX6"/>
<dbReference type="EC" id="2.4.1.-" evidence="9"/>
<comment type="subcellular location">
    <subcellularLocation>
        <location evidence="1 9">Golgi apparatus</location>
        <location evidence="1 9">Golgi stack membrane</location>
        <topology evidence="1 9">Single-pass type II membrane protein</topology>
    </subcellularLocation>
</comment>
<dbReference type="GO" id="GO:0032580">
    <property type="term" value="C:Golgi cisterna membrane"/>
    <property type="evidence" value="ECO:0007669"/>
    <property type="project" value="UniProtKB-SubCell"/>
</dbReference>
<dbReference type="Gene3D" id="3.90.550.50">
    <property type="match status" value="1"/>
</dbReference>
<dbReference type="AlphaFoldDB" id="A0A087UVX6"/>
<protein>
    <recommendedName>
        <fullName evidence="9">Hexosyltransferase</fullName>
        <ecNumber evidence="9">2.4.1.-</ecNumber>
    </recommendedName>
</protein>
<feature type="non-terminal residue" evidence="10">
    <location>
        <position position="776"/>
    </location>
</feature>
<evidence type="ECO:0000256" key="6">
    <source>
        <dbReference type="ARBA" id="ARBA00022989"/>
    </source>
</evidence>
<keyword evidence="4 9" id="KW-0812">Transmembrane</keyword>
<evidence type="ECO:0000256" key="9">
    <source>
        <dbReference type="RuleBase" id="RU364016"/>
    </source>
</evidence>
<evidence type="ECO:0000256" key="4">
    <source>
        <dbReference type="ARBA" id="ARBA00022692"/>
    </source>
</evidence>
<organism evidence="10 11">
    <name type="scientific">Stegodyphus mimosarum</name>
    <name type="common">African social velvet spider</name>
    <dbReference type="NCBI Taxonomy" id="407821"/>
    <lineage>
        <taxon>Eukaryota</taxon>
        <taxon>Metazoa</taxon>
        <taxon>Ecdysozoa</taxon>
        <taxon>Arthropoda</taxon>
        <taxon>Chelicerata</taxon>
        <taxon>Arachnida</taxon>
        <taxon>Araneae</taxon>
        <taxon>Araneomorphae</taxon>
        <taxon>Entelegynae</taxon>
        <taxon>Eresoidea</taxon>
        <taxon>Eresidae</taxon>
        <taxon>Stegodyphus</taxon>
    </lineage>
</organism>
<keyword evidence="5 9" id="KW-0735">Signal-anchor</keyword>
<accession>A0A087UVX6</accession>
<reference evidence="10 11" key="1">
    <citation type="submission" date="2013-11" db="EMBL/GenBank/DDBJ databases">
        <title>Genome sequencing of Stegodyphus mimosarum.</title>
        <authorList>
            <person name="Bechsgaard J."/>
        </authorList>
    </citation>
    <scope>NUCLEOTIDE SEQUENCE [LARGE SCALE GENOMIC DNA]</scope>
</reference>
<evidence type="ECO:0000256" key="8">
    <source>
        <dbReference type="ARBA" id="ARBA00023136"/>
    </source>
</evidence>
<keyword evidence="3 9" id="KW-0808">Transferase</keyword>
<keyword evidence="8 9" id="KW-0472">Membrane</keyword>
<evidence type="ECO:0000256" key="5">
    <source>
        <dbReference type="ARBA" id="ARBA00022968"/>
    </source>
</evidence>
<evidence type="ECO:0000256" key="1">
    <source>
        <dbReference type="ARBA" id="ARBA00004447"/>
    </source>
</evidence>
<evidence type="ECO:0000313" key="10">
    <source>
        <dbReference type="EMBL" id="KFM81515.1"/>
    </source>
</evidence>
<dbReference type="PANTHER" id="PTHR12369:SF13">
    <property type="entry name" value="HEXOSYLTRANSFERASE"/>
    <property type="match status" value="1"/>
</dbReference>
<dbReference type="PANTHER" id="PTHR12369">
    <property type="entry name" value="CHONDROITIN SYNTHASE"/>
    <property type="match status" value="1"/>
</dbReference>
<dbReference type="EMBL" id="KK121911">
    <property type="protein sequence ID" value="KFM81515.1"/>
    <property type="molecule type" value="Genomic_DNA"/>
</dbReference>
<dbReference type="Proteomes" id="UP000054359">
    <property type="component" value="Unassembled WGS sequence"/>
</dbReference>
<evidence type="ECO:0000256" key="7">
    <source>
        <dbReference type="ARBA" id="ARBA00023034"/>
    </source>
</evidence>
<dbReference type="InterPro" id="IPR008428">
    <property type="entry name" value="Chond_GalNAc"/>
</dbReference>
<sequence length="776" mass="89429">MRILNRVKFYFSHQIPLIIGCCIGITLSLILIPVLEEHCFSHAPNEIISGMRTEPPEILPVTVDEYVPVLNLNNKPKKALRAEKIQVPRARYYSTELGIREKLFVGILSTPDSILTFGSALNRTLSKHVNKIIFFLEGAELEISESSVGSVVGFPDKREILAPFNMLQYIAENFIDEYDFFFFTKDTTHIRGKNLFDLVSHISITQNVHLGEPLDVDSLYCTLDAGILLSHSVLSKTVRDLEWCIQHTFSQSNSNNFGRCILHGTDQPCVSSVQGQSFISHHVSKFDSLESSIQKSSWPKDLKYALTVYSVSNQEEHFLIHHYFCQQELIDNQHELQEIQLKISNLSSYLPVNFSKTSWPVGIEPPFKPHGRFDVLPWVYFNTTHNFFPNELQVVSELKGLNKLEIQDLLKCTVHWVKAKYNDKYIYQKLVNGYKRFDPTRGTEYILDMFFLEDATGQEMLKRIAAVRPLNEVEIIPVPFVTEHTRVVLLVPVKASERNEALRFLEDYAKACIEKQDSTVMLLVFLYGPQDPGKGEKEDVFGPVKDLVNTYVNKYRSNGAKIAWFSVKTIGKMPPYFAIIDLVSRKLSSESLLLLCHVGMEIRPEYINRVRMNTILKTQVFFPVPFRQYHPALAYKHITLPDNVEVKKDLGHFDVQSFEHASFYLADYLAIRKEMESKISMIKLDKDLRNEYLYSLHFDLFEMFLQSKLHVMRAVEPDLRIRFKFDMCDLESNVLTYQECLHNREQNLGTKSQMAAAILSHAELDTKDGFQFNGIL</sequence>
<keyword evidence="7 9" id="KW-0333">Golgi apparatus</keyword>
<comment type="similarity">
    <text evidence="2 9">Belongs to the chondroitin N-acetylgalactosaminyltransferase family.</text>
</comment>
<proteinExistence type="inferred from homology"/>
<dbReference type="InterPro" id="IPR051227">
    <property type="entry name" value="CS_glycosyltransferase"/>
</dbReference>
<dbReference type="Pfam" id="PF05679">
    <property type="entry name" value="CHGN"/>
    <property type="match status" value="1"/>
</dbReference>
<evidence type="ECO:0000256" key="2">
    <source>
        <dbReference type="ARBA" id="ARBA00009239"/>
    </source>
</evidence>
<evidence type="ECO:0000256" key="3">
    <source>
        <dbReference type="ARBA" id="ARBA00022679"/>
    </source>
</evidence>
<name>A0A087UVX6_STEMI</name>
<gene>
    <name evidence="10" type="ORF">X975_09630</name>
</gene>
<feature type="transmembrane region" description="Helical" evidence="9">
    <location>
        <begin position="15"/>
        <end position="35"/>
    </location>
</feature>
<dbReference type="GO" id="GO:0047238">
    <property type="term" value="F:glucuronosyl-N-acetylgalactosaminyl-proteoglycan 4-beta-N-acetylgalactosaminyltransferase activity"/>
    <property type="evidence" value="ECO:0007669"/>
    <property type="project" value="TreeGrafter"/>
</dbReference>